<keyword evidence="1" id="KW-0472">Membrane</keyword>
<proteinExistence type="predicted"/>
<reference evidence="2 3" key="1">
    <citation type="submission" date="2024-04" db="EMBL/GenBank/DDBJ databases">
        <title>Genome assembly C_amara_ONT_v2.</title>
        <authorList>
            <person name="Yant L."/>
            <person name="Moore C."/>
            <person name="Slenker M."/>
        </authorList>
    </citation>
    <scope>NUCLEOTIDE SEQUENCE [LARGE SCALE GENOMIC DNA]</scope>
    <source>
        <tissue evidence="2">Leaf</tissue>
    </source>
</reference>
<dbReference type="AlphaFoldDB" id="A0ABD0Z367"/>
<sequence>MRITCFLVVHSSPNLNSKNTPSSFVDAKSSPSPSLSMEFNAASSNFTLNLSPQKKEKKKKNIIEKGLAKSRAAIREAVRWKKHASDKEETFIPRGAVYRNAFASVSFSPFLLILSLIFCFTL</sequence>
<keyword evidence="1" id="KW-0812">Transmembrane</keyword>
<evidence type="ECO:0000256" key="1">
    <source>
        <dbReference type="SAM" id="Phobius"/>
    </source>
</evidence>
<dbReference type="EMBL" id="JBANAX010000904">
    <property type="protein sequence ID" value="KAL1189137.1"/>
    <property type="molecule type" value="Genomic_DNA"/>
</dbReference>
<dbReference type="Proteomes" id="UP001558713">
    <property type="component" value="Unassembled WGS sequence"/>
</dbReference>
<protein>
    <submittedName>
        <fullName evidence="2">Glycosyltransferase</fullName>
    </submittedName>
</protein>
<organism evidence="2 3">
    <name type="scientific">Cardamine amara subsp. amara</name>
    <dbReference type="NCBI Taxonomy" id="228776"/>
    <lineage>
        <taxon>Eukaryota</taxon>
        <taxon>Viridiplantae</taxon>
        <taxon>Streptophyta</taxon>
        <taxon>Embryophyta</taxon>
        <taxon>Tracheophyta</taxon>
        <taxon>Spermatophyta</taxon>
        <taxon>Magnoliopsida</taxon>
        <taxon>eudicotyledons</taxon>
        <taxon>Gunneridae</taxon>
        <taxon>Pentapetalae</taxon>
        <taxon>rosids</taxon>
        <taxon>malvids</taxon>
        <taxon>Brassicales</taxon>
        <taxon>Brassicaceae</taxon>
        <taxon>Cardamineae</taxon>
        <taxon>Cardamine</taxon>
    </lineage>
</organism>
<feature type="transmembrane region" description="Helical" evidence="1">
    <location>
        <begin position="101"/>
        <end position="120"/>
    </location>
</feature>
<keyword evidence="1" id="KW-1133">Transmembrane helix</keyword>
<gene>
    <name evidence="2" type="ORF">V5N11_032552</name>
</gene>
<accession>A0ABD0Z367</accession>
<keyword evidence="3" id="KW-1185">Reference proteome</keyword>
<comment type="caution">
    <text evidence="2">The sequence shown here is derived from an EMBL/GenBank/DDBJ whole genome shotgun (WGS) entry which is preliminary data.</text>
</comment>
<evidence type="ECO:0000313" key="2">
    <source>
        <dbReference type="EMBL" id="KAL1189137.1"/>
    </source>
</evidence>
<evidence type="ECO:0000313" key="3">
    <source>
        <dbReference type="Proteomes" id="UP001558713"/>
    </source>
</evidence>
<name>A0ABD0Z367_CARAN</name>